<evidence type="ECO:0000313" key="3">
    <source>
        <dbReference type="Proteomes" id="UP000232003"/>
    </source>
</evidence>
<keyword evidence="3" id="KW-1185">Reference proteome</keyword>
<dbReference type="SUPFAM" id="SSF57997">
    <property type="entry name" value="Tropomyosin"/>
    <property type="match status" value="1"/>
</dbReference>
<organism evidence="2 3">
    <name type="scientific">Nostoc flagelliforme CCNUN1</name>
    <dbReference type="NCBI Taxonomy" id="2038116"/>
    <lineage>
        <taxon>Bacteria</taxon>
        <taxon>Bacillati</taxon>
        <taxon>Cyanobacteriota</taxon>
        <taxon>Cyanophyceae</taxon>
        <taxon>Nostocales</taxon>
        <taxon>Nostocaceae</taxon>
        <taxon>Nostoc</taxon>
    </lineage>
</organism>
<protein>
    <submittedName>
        <fullName evidence="2">Uncharacterized protein</fullName>
    </submittedName>
</protein>
<sequence>MDYTQALGWLDEQEGGKDVGEAIRAHVTGLNKEAQNWRQRFKGATAEQATVNTELEQLRTENAQYKTRIQTLETNETELKSQSSDLHKQLQSAKTELETEKGKTTATETSLAEAQTKVTTLETQITENVQKLTTLESEKQTLARSLGVTEAATLSGAQPKVLQTLLKDEHQIVVENEKVFVVVGETRSELREYADANWKAFVPALFQGVPSPRLPEGGPKGSETAKGSVVKKTLSHLYGTPTAKV</sequence>
<name>A0A2K8SPN7_9NOSO</name>
<feature type="coiled-coil region" evidence="1">
    <location>
        <begin position="48"/>
        <end position="82"/>
    </location>
</feature>
<dbReference type="Proteomes" id="UP000232003">
    <property type="component" value="Chromosome"/>
</dbReference>
<dbReference type="RefSeq" id="WP_100899064.1">
    <property type="nucleotide sequence ID" value="NZ_CAWNNC010000001.1"/>
</dbReference>
<gene>
    <name evidence="2" type="ORF">COO91_03364</name>
</gene>
<evidence type="ECO:0000256" key="1">
    <source>
        <dbReference type="SAM" id="Coils"/>
    </source>
</evidence>
<proteinExistence type="predicted"/>
<evidence type="ECO:0000313" key="2">
    <source>
        <dbReference type="EMBL" id="AUB37419.1"/>
    </source>
</evidence>
<dbReference type="KEGG" id="nfl:COO91_03364"/>
<keyword evidence="1" id="KW-0175">Coiled coil</keyword>
<dbReference type="AlphaFoldDB" id="A0A2K8SPN7"/>
<reference evidence="2 3" key="1">
    <citation type="submission" date="2017-11" db="EMBL/GenBank/DDBJ databases">
        <title>Complete genome of a free-living desiccation-tolerant cyanobacterium and its photosynthetic adaptation to extreme terrestrial habitat.</title>
        <authorList>
            <person name="Shang J."/>
        </authorList>
    </citation>
    <scope>NUCLEOTIDE SEQUENCE [LARGE SCALE GENOMIC DNA]</scope>
    <source>
        <strain evidence="2 3">CCNUN1</strain>
    </source>
</reference>
<dbReference type="OrthoDB" id="9914789at2"/>
<dbReference type="EMBL" id="CP024785">
    <property type="protein sequence ID" value="AUB37419.1"/>
    <property type="molecule type" value="Genomic_DNA"/>
</dbReference>
<accession>A0A2K8SPN7</accession>
<dbReference type="Gene3D" id="1.10.287.1490">
    <property type="match status" value="1"/>
</dbReference>